<sequence>MPQMSPLNWFMLMIYFSMILIMYNTFIYSVFIYSNKGLKLNKMFKLIWKW</sequence>
<keyword evidence="1" id="KW-0472">Membrane</keyword>
<keyword evidence="1" id="KW-0812">Transmembrane</keyword>
<geneLocation type="mitochondrion" evidence="2"/>
<keyword evidence="1" id="KW-1133">Transmembrane helix</keyword>
<feature type="transmembrane region" description="Helical" evidence="1">
    <location>
        <begin position="12"/>
        <end position="33"/>
    </location>
</feature>
<dbReference type="EMBL" id="MK292115">
    <property type="protein sequence ID" value="QEJ81620.1"/>
    <property type="molecule type" value="Genomic_DNA"/>
</dbReference>
<organism evidence="2">
    <name type="scientific">Pyrocoelia praetexta</name>
    <dbReference type="NCBI Taxonomy" id="370600"/>
    <lineage>
        <taxon>Eukaryota</taxon>
        <taxon>Metazoa</taxon>
        <taxon>Ecdysozoa</taxon>
        <taxon>Arthropoda</taxon>
        <taxon>Hexapoda</taxon>
        <taxon>Insecta</taxon>
        <taxon>Pterygota</taxon>
        <taxon>Neoptera</taxon>
        <taxon>Endopterygota</taxon>
        <taxon>Coleoptera</taxon>
        <taxon>Polyphaga</taxon>
        <taxon>Elateriformia</taxon>
        <taxon>Elateroidea</taxon>
        <taxon>Lampyridae</taxon>
        <taxon>Lampyrinae</taxon>
        <taxon>Pyrocoelia</taxon>
    </lineage>
</organism>
<gene>
    <name evidence="2" type="primary">ATP8</name>
    <name evidence="2" type="ORF">FM06_10</name>
</gene>
<dbReference type="GeneID" id="41827050"/>
<evidence type="ECO:0000313" key="2">
    <source>
        <dbReference type="EMBL" id="QEJ81620.1"/>
    </source>
</evidence>
<dbReference type="RefSeq" id="YP_009695390.1">
    <property type="nucleotide sequence ID" value="NC_044790.1"/>
</dbReference>
<reference evidence="2" key="1">
    <citation type="journal article" date="2019" name="Mol. Phylogenet. Evol.">
        <title>Phylogenetic analysis provides insights into the evolution of Asian fireflies and adult bioluminescence.</title>
        <authorList>
            <person name="Chen X."/>
            <person name="Dong Z."/>
            <person name="Liu G."/>
            <person name="He J."/>
            <person name="Zhao R."/>
            <person name="Wang W."/>
            <person name="Peng Y."/>
            <person name="Li X."/>
        </authorList>
    </citation>
    <scope>NUCLEOTIDE SEQUENCE</scope>
</reference>
<accession>A0A5C0PXS4</accession>
<dbReference type="CTD" id="4509"/>
<proteinExistence type="predicted"/>
<name>A0A5C0PXS4_9COLE</name>
<evidence type="ECO:0000256" key="1">
    <source>
        <dbReference type="SAM" id="Phobius"/>
    </source>
</evidence>
<protein>
    <submittedName>
        <fullName evidence="2">ATP synthase F0 subunit 8</fullName>
    </submittedName>
</protein>
<keyword evidence="2" id="KW-0496">Mitochondrion</keyword>
<dbReference type="AlphaFoldDB" id="A0A5C0PXS4"/>